<dbReference type="AlphaFoldDB" id="A0A8X6YYF3"/>
<dbReference type="Proteomes" id="UP000886998">
    <property type="component" value="Unassembled WGS sequence"/>
</dbReference>
<name>A0A8X6YYF3_9ARAC</name>
<gene>
    <name evidence="2" type="primary">wGmm_0924</name>
    <name evidence="2" type="ORF">TNIN_55571</name>
</gene>
<sequence>MSKVRVSKRKVCCHGDENDEGSGHPLIYLDMGEEEEIACPYCEKTFVHDCTVEAVGEVSVRQSGLRNNR</sequence>
<dbReference type="OrthoDB" id="6439195at2759"/>
<comment type="caution">
    <text evidence="2">The sequence shown here is derived from an EMBL/GenBank/DDBJ whole genome shotgun (WGS) entry which is preliminary data.</text>
</comment>
<proteinExistence type="predicted"/>
<accession>A0A8X6YYF3</accession>
<feature type="domain" description="Zinc finger CHCC-type" evidence="1">
    <location>
        <begin position="9"/>
        <end position="46"/>
    </location>
</feature>
<keyword evidence="3" id="KW-1185">Reference proteome</keyword>
<protein>
    <submittedName>
        <fullName evidence="2">Zf-CHCC domain-containing protein</fullName>
    </submittedName>
</protein>
<reference evidence="2" key="1">
    <citation type="submission" date="2020-08" db="EMBL/GenBank/DDBJ databases">
        <title>Multicomponent nature underlies the extraordinary mechanical properties of spider dragline silk.</title>
        <authorList>
            <person name="Kono N."/>
            <person name="Nakamura H."/>
            <person name="Mori M."/>
            <person name="Yoshida Y."/>
            <person name="Ohtoshi R."/>
            <person name="Malay A.D."/>
            <person name="Moran D.A.P."/>
            <person name="Tomita M."/>
            <person name="Numata K."/>
            <person name="Arakawa K."/>
        </authorList>
    </citation>
    <scope>NUCLEOTIDE SEQUENCE</scope>
</reference>
<dbReference type="EMBL" id="BMAV01023781">
    <property type="protein sequence ID" value="GFY79905.1"/>
    <property type="molecule type" value="Genomic_DNA"/>
</dbReference>
<dbReference type="Pfam" id="PF10276">
    <property type="entry name" value="zf-CHCC"/>
    <property type="match status" value="1"/>
</dbReference>
<organism evidence="2 3">
    <name type="scientific">Trichonephila inaurata madagascariensis</name>
    <dbReference type="NCBI Taxonomy" id="2747483"/>
    <lineage>
        <taxon>Eukaryota</taxon>
        <taxon>Metazoa</taxon>
        <taxon>Ecdysozoa</taxon>
        <taxon>Arthropoda</taxon>
        <taxon>Chelicerata</taxon>
        <taxon>Arachnida</taxon>
        <taxon>Araneae</taxon>
        <taxon>Araneomorphae</taxon>
        <taxon>Entelegynae</taxon>
        <taxon>Araneoidea</taxon>
        <taxon>Nephilidae</taxon>
        <taxon>Trichonephila</taxon>
        <taxon>Trichonephila inaurata</taxon>
    </lineage>
</organism>
<dbReference type="InterPro" id="IPR019401">
    <property type="entry name" value="Znf_CHCC"/>
</dbReference>
<evidence type="ECO:0000259" key="1">
    <source>
        <dbReference type="Pfam" id="PF10276"/>
    </source>
</evidence>
<evidence type="ECO:0000313" key="3">
    <source>
        <dbReference type="Proteomes" id="UP000886998"/>
    </source>
</evidence>
<evidence type="ECO:0000313" key="2">
    <source>
        <dbReference type="EMBL" id="GFY79905.1"/>
    </source>
</evidence>
<dbReference type="Gene3D" id="2.60.260.40">
    <property type="entry name" value="q5lls5 like domains"/>
    <property type="match status" value="1"/>
</dbReference>